<dbReference type="CDD" id="cd07035">
    <property type="entry name" value="TPP_PYR_POX_like"/>
    <property type="match status" value="1"/>
</dbReference>
<dbReference type="Gene3D" id="3.40.50.970">
    <property type="match status" value="1"/>
</dbReference>
<dbReference type="InterPro" id="IPR012001">
    <property type="entry name" value="Thiamin_PyroP_enz_TPP-bd_dom"/>
</dbReference>
<sequence>MNVAEAVGRALCAAGVGQVFGVVGSGNFHVTNAMVAAGARFVAARHEGGAATMADAYARTSGTVAAVSVHQGPGLTNAMTGITEAAKSRTPLVVLAAEVTEPRSNFYVDQEALARAVGAVTVRVTSAEEAVEQACSAVRLAVGERRTVLLNLPLPVQALEVPDGAPAQAAPPQRAVVEPDADEVAALSRLLGQARRPVFVAGREHAGRAVARPWSRSPSGTARCWRPQPSPTGSSTAIPGPWASPAASPRPWPPNCSRAPT</sequence>
<dbReference type="Proteomes" id="UP001376459">
    <property type="component" value="Unassembled WGS sequence"/>
</dbReference>
<keyword evidence="5" id="KW-1185">Reference proteome</keyword>
<evidence type="ECO:0000256" key="2">
    <source>
        <dbReference type="SAM" id="MobiDB-lite"/>
    </source>
</evidence>
<organism evidence="4 5">
    <name type="scientific">Streptomyces machairae</name>
    <dbReference type="NCBI Taxonomy" id="3134109"/>
    <lineage>
        <taxon>Bacteria</taxon>
        <taxon>Bacillati</taxon>
        <taxon>Actinomycetota</taxon>
        <taxon>Actinomycetes</taxon>
        <taxon>Kitasatosporales</taxon>
        <taxon>Streptomycetaceae</taxon>
        <taxon>Streptomyces</taxon>
    </lineage>
</organism>
<dbReference type="InterPro" id="IPR029061">
    <property type="entry name" value="THDP-binding"/>
</dbReference>
<comment type="similarity">
    <text evidence="1">Belongs to the TPP enzyme family.</text>
</comment>
<dbReference type="PANTHER" id="PTHR18968:SF13">
    <property type="entry name" value="ACETOLACTATE SYNTHASE CATALYTIC SUBUNIT, MITOCHONDRIAL"/>
    <property type="match status" value="1"/>
</dbReference>
<proteinExistence type="inferred from homology"/>
<evidence type="ECO:0000259" key="3">
    <source>
        <dbReference type="Pfam" id="PF02776"/>
    </source>
</evidence>
<dbReference type="EMBL" id="JBBKAK010000001">
    <property type="protein sequence ID" value="MEJ8667989.1"/>
    <property type="molecule type" value="Genomic_DNA"/>
</dbReference>
<accession>A0ABU8UGG3</accession>
<dbReference type="SUPFAM" id="SSF52518">
    <property type="entry name" value="Thiamin diphosphate-binding fold (THDP-binding)"/>
    <property type="match status" value="1"/>
</dbReference>
<comment type="caution">
    <text evidence="4">The sequence shown here is derived from an EMBL/GenBank/DDBJ whole genome shotgun (WGS) entry which is preliminary data.</text>
</comment>
<protein>
    <submittedName>
        <fullName evidence="4">Thiamine pyrophosphate-binding protein</fullName>
    </submittedName>
</protein>
<name>A0ABU8UGG3_9ACTN</name>
<dbReference type="Pfam" id="PF02776">
    <property type="entry name" value="TPP_enzyme_N"/>
    <property type="match status" value="1"/>
</dbReference>
<evidence type="ECO:0000313" key="4">
    <source>
        <dbReference type="EMBL" id="MEJ8667989.1"/>
    </source>
</evidence>
<gene>
    <name evidence="4" type="ORF">WKI71_03715</name>
</gene>
<feature type="compositionally biased region" description="Low complexity" evidence="2">
    <location>
        <begin position="237"/>
        <end position="247"/>
    </location>
</feature>
<evidence type="ECO:0000313" key="5">
    <source>
        <dbReference type="Proteomes" id="UP001376459"/>
    </source>
</evidence>
<dbReference type="PANTHER" id="PTHR18968">
    <property type="entry name" value="THIAMINE PYROPHOSPHATE ENZYMES"/>
    <property type="match status" value="1"/>
</dbReference>
<evidence type="ECO:0000256" key="1">
    <source>
        <dbReference type="ARBA" id="ARBA00007812"/>
    </source>
</evidence>
<feature type="domain" description="Thiamine pyrophosphate enzyme N-terminal TPP-binding" evidence="3">
    <location>
        <begin position="1"/>
        <end position="105"/>
    </location>
</feature>
<dbReference type="InterPro" id="IPR045229">
    <property type="entry name" value="TPP_enz"/>
</dbReference>
<reference evidence="4 5" key="1">
    <citation type="submission" date="2024-03" db="EMBL/GenBank/DDBJ databases">
        <title>Novel Streptomyces species of biotechnological and ecological value are a feature of Machair soil.</title>
        <authorList>
            <person name="Prole J.R."/>
            <person name="Goodfellow M."/>
            <person name="Allenby N."/>
            <person name="Ward A.C."/>
        </authorList>
    </citation>
    <scope>NUCLEOTIDE SEQUENCE [LARGE SCALE GENOMIC DNA]</scope>
    <source>
        <strain evidence="4 5">MS1.AVA.1</strain>
    </source>
</reference>
<feature type="region of interest" description="Disordered" evidence="2">
    <location>
        <begin position="207"/>
        <end position="261"/>
    </location>
</feature>